<dbReference type="EMBL" id="BARS01010932">
    <property type="protein sequence ID" value="GAF98589.1"/>
    <property type="molecule type" value="Genomic_DNA"/>
</dbReference>
<feature type="transmembrane region" description="Helical" evidence="1">
    <location>
        <begin position="101"/>
        <end position="122"/>
    </location>
</feature>
<accession>X0TZ81</accession>
<dbReference type="InterPro" id="IPR050327">
    <property type="entry name" value="Proton-linked_MCT"/>
</dbReference>
<dbReference type="PANTHER" id="PTHR11360:SF284">
    <property type="entry name" value="EG:103B4.3 PROTEIN-RELATED"/>
    <property type="match status" value="1"/>
</dbReference>
<dbReference type="Pfam" id="PF07690">
    <property type="entry name" value="MFS_1"/>
    <property type="match status" value="1"/>
</dbReference>
<dbReference type="GO" id="GO:0022857">
    <property type="term" value="F:transmembrane transporter activity"/>
    <property type="evidence" value="ECO:0007669"/>
    <property type="project" value="InterPro"/>
</dbReference>
<keyword evidence="1" id="KW-1133">Transmembrane helix</keyword>
<keyword evidence="1" id="KW-0472">Membrane</keyword>
<dbReference type="SUPFAM" id="SSF103473">
    <property type="entry name" value="MFS general substrate transporter"/>
    <property type="match status" value="1"/>
</dbReference>
<dbReference type="PROSITE" id="PS50850">
    <property type="entry name" value="MFS"/>
    <property type="match status" value="1"/>
</dbReference>
<reference evidence="3" key="1">
    <citation type="journal article" date="2014" name="Front. Microbiol.">
        <title>High frequency of phylogenetically diverse reductive dehalogenase-homologous genes in deep subseafloor sedimentary metagenomes.</title>
        <authorList>
            <person name="Kawai M."/>
            <person name="Futagami T."/>
            <person name="Toyoda A."/>
            <person name="Takaki Y."/>
            <person name="Nishi S."/>
            <person name="Hori S."/>
            <person name="Arai W."/>
            <person name="Tsubouchi T."/>
            <person name="Morono Y."/>
            <person name="Uchiyama I."/>
            <person name="Ito T."/>
            <person name="Fujiyama A."/>
            <person name="Inagaki F."/>
            <person name="Takami H."/>
        </authorList>
    </citation>
    <scope>NUCLEOTIDE SEQUENCE</scope>
    <source>
        <strain evidence="3">Expedition CK06-06</strain>
    </source>
</reference>
<feature type="domain" description="Major facilitator superfamily (MFS) profile" evidence="2">
    <location>
        <begin position="11"/>
        <end position="255"/>
    </location>
</feature>
<comment type="caution">
    <text evidence="3">The sequence shown here is derived from an EMBL/GenBank/DDBJ whole genome shotgun (WGS) entry which is preliminary data.</text>
</comment>
<feature type="transmembrane region" description="Helical" evidence="1">
    <location>
        <begin position="49"/>
        <end position="70"/>
    </location>
</feature>
<gene>
    <name evidence="3" type="ORF">S01H1_20082</name>
</gene>
<evidence type="ECO:0000259" key="2">
    <source>
        <dbReference type="PROSITE" id="PS50850"/>
    </source>
</evidence>
<dbReference type="AlphaFoldDB" id="X0TZ81"/>
<dbReference type="InterPro" id="IPR011701">
    <property type="entry name" value="MFS"/>
</dbReference>
<feature type="transmembrane region" description="Helical" evidence="1">
    <location>
        <begin position="134"/>
        <end position="160"/>
    </location>
</feature>
<evidence type="ECO:0000313" key="3">
    <source>
        <dbReference type="EMBL" id="GAF98589.1"/>
    </source>
</evidence>
<keyword evidence="1" id="KW-0812">Transmembrane</keyword>
<dbReference type="InterPro" id="IPR020846">
    <property type="entry name" value="MFS_dom"/>
</dbReference>
<feature type="transmembrane region" description="Helical" evidence="1">
    <location>
        <begin position="12"/>
        <end position="37"/>
    </location>
</feature>
<feature type="transmembrane region" description="Helical" evidence="1">
    <location>
        <begin position="77"/>
        <end position="95"/>
    </location>
</feature>
<organism evidence="3">
    <name type="scientific">marine sediment metagenome</name>
    <dbReference type="NCBI Taxonomy" id="412755"/>
    <lineage>
        <taxon>unclassified sequences</taxon>
        <taxon>metagenomes</taxon>
        <taxon>ecological metagenomes</taxon>
    </lineage>
</organism>
<dbReference type="PANTHER" id="PTHR11360">
    <property type="entry name" value="MONOCARBOXYLATE TRANSPORTER"/>
    <property type="match status" value="1"/>
</dbReference>
<protein>
    <recommendedName>
        <fullName evidence="2">Major facilitator superfamily (MFS) profile domain-containing protein</fullName>
    </recommendedName>
</protein>
<dbReference type="Gene3D" id="1.20.1250.20">
    <property type="entry name" value="MFS general substrate transporter like domains"/>
    <property type="match status" value="1"/>
</dbReference>
<evidence type="ECO:0000256" key="1">
    <source>
        <dbReference type="SAM" id="Phobius"/>
    </source>
</evidence>
<name>X0TZ81_9ZZZZ</name>
<dbReference type="InterPro" id="IPR036259">
    <property type="entry name" value="MFS_trans_sf"/>
</dbReference>
<feature type="transmembrane region" description="Helical" evidence="1">
    <location>
        <begin position="232"/>
        <end position="254"/>
    </location>
</feature>
<feature type="transmembrane region" description="Helical" evidence="1">
    <location>
        <begin position="166"/>
        <end position="187"/>
    </location>
</feature>
<feature type="non-terminal residue" evidence="3">
    <location>
        <position position="255"/>
    </location>
</feature>
<sequence length="255" mass="27614">MPRFNIFYGWRIVAVGFVSLLFAGGIGYYTFSAFIIPISDDFGWSRAEISLAMTVASLVGLAAPLVGTWVDRYGARRVMAAGALITGGAFALIGFSTSIWYFYAFYFFMALGQLGALNIPIARVVSSWFDKKRGLAIGITLSGFGIGGLTMLPLASYLISVLGWRMAYHILGLIILIVLAPLSMLVIRERPAEMDLSPDGKTSDEMRTKTPLTDELQASATWTLSSALRTKAFWLITGALSLTFLGTGAIIAHLV</sequence>
<proteinExistence type="predicted"/>